<dbReference type="Proteomes" id="UP000050430">
    <property type="component" value="Unassembled WGS sequence"/>
</dbReference>
<comment type="caution">
    <text evidence="3">The sequence shown here is derived from an EMBL/GenBank/DDBJ whole genome shotgun (WGS) entry which is preliminary data.</text>
</comment>
<dbReference type="OrthoDB" id="173404at2"/>
<organism evidence="3 4">
    <name type="scientific">Leptolinea tardivitalis</name>
    <dbReference type="NCBI Taxonomy" id="229920"/>
    <lineage>
        <taxon>Bacteria</taxon>
        <taxon>Bacillati</taxon>
        <taxon>Chloroflexota</taxon>
        <taxon>Anaerolineae</taxon>
        <taxon>Anaerolineales</taxon>
        <taxon>Anaerolineaceae</taxon>
        <taxon>Leptolinea</taxon>
    </lineage>
</organism>
<keyword evidence="2" id="KW-0812">Transmembrane</keyword>
<dbReference type="AlphaFoldDB" id="A0A0P6Y0P4"/>
<evidence type="ECO:0000256" key="2">
    <source>
        <dbReference type="SAM" id="Phobius"/>
    </source>
</evidence>
<keyword evidence="4" id="KW-1185">Reference proteome</keyword>
<evidence type="ECO:0000256" key="1">
    <source>
        <dbReference type="SAM" id="MobiDB-lite"/>
    </source>
</evidence>
<evidence type="ECO:0000313" key="3">
    <source>
        <dbReference type="EMBL" id="KPL75056.1"/>
    </source>
</evidence>
<accession>A0A0P6Y0P4</accession>
<evidence type="ECO:0000313" key="4">
    <source>
        <dbReference type="Proteomes" id="UP000050430"/>
    </source>
</evidence>
<feature type="transmembrane region" description="Helical" evidence="2">
    <location>
        <begin position="12"/>
        <end position="32"/>
    </location>
</feature>
<keyword evidence="2" id="KW-0472">Membrane</keyword>
<name>A0A0P6Y0P4_9CHLR</name>
<gene>
    <name evidence="3" type="ORF">ADM99_00005</name>
</gene>
<keyword evidence="2" id="KW-1133">Transmembrane helix</keyword>
<proteinExistence type="predicted"/>
<reference evidence="3 4" key="1">
    <citation type="submission" date="2015-07" db="EMBL/GenBank/DDBJ databases">
        <title>Genome sequence of Leptolinea tardivitalis DSM 16556.</title>
        <authorList>
            <person name="Hemp J."/>
            <person name="Ward L.M."/>
            <person name="Pace L.A."/>
            <person name="Fischer W.W."/>
        </authorList>
    </citation>
    <scope>NUCLEOTIDE SEQUENCE [LARGE SCALE GENOMIC DNA]</scope>
    <source>
        <strain evidence="3 4">YMTK-2</strain>
    </source>
</reference>
<feature type="region of interest" description="Disordered" evidence="1">
    <location>
        <begin position="41"/>
        <end position="81"/>
    </location>
</feature>
<dbReference type="RefSeq" id="WP_062420748.1">
    <property type="nucleotide sequence ID" value="NZ_BBYA01000003.1"/>
</dbReference>
<dbReference type="EMBL" id="LGCK01000001">
    <property type="protein sequence ID" value="KPL75056.1"/>
    <property type="molecule type" value="Genomic_DNA"/>
</dbReference>
<protein>
    <submittedName>
        <fullName evidence="3">Uncharacterized protein</fullName>
    </submittedName>
</protein>
<sequence length="270" mass="29419">MAENTSDKKSSIIIYLLIGAVVIIGLILAFVLPRANAAVPTTAPTAVEPTSEPPTATATYTSEPTQTALPPTATATATSLPSPTPIPALALKDNGFSVWCYPDDQITAPPSGEGISIAPAGVNKSTVVDGVPEVPIPNYSCNYVFEFNQKAPEGLKLEIYDWLQKQPAFNLPLTVATDNPNAAVLYTKNAYLSKRVFWEYTYKFILKDKDGNELWNNPVRLNVPWRPAICLAGVYPKATSLRCPLRQDSHPWDPWYGKTPVPNDDDHPIP</sequence>